<comment type="caution">
    <text evidence="1">The sequence shown here is derived from an EMBL/GenBank/DDBJ whole genome shotgun (WGS) entry which is preliminary data.</text>
</comment>
<dbReference type="Proteomes" id="UP001056120">
    <property type="component" value="Linkage Group LG22"/>
</dbReference>
<evidence type="ECO:0000313" key="1">
    <source>
        <dbReference type="EMBL" id="KAI3727319.1"/>
    </source>
</evidence>
<organism evidence="1 2">
    <name type="scientific">Smallanthus sonchifolius</name>
    <dbReference type="NCBI Taxonomy" id="185202"/>
    <lineage>
        <taxon>Eukaryota</taxon>
        <taxon>Viridiplantae</taxon>
        <taxon>Streptophyta</taxon>
        <taxon>Embryophyta</taxon>
        <taxon>Tracheophyta</taxon>
        <taxon>Spermatophyta</taxon>
        <taxon>Magnoliopsida</taxon>
        <taxon>eudicotyledons</taxon>
        <taxon>Gunneridae</taxon>
        <taxon>Pentapetalae</taxon>
        <taxon>asterids</taxon>
        <taxon>campanulids</taxon>
        <taxon>Asterales</taxon>
        <taxon>Asteraceae</taxon>
        <taxon>Asteroideae</taxon>
        <taxon>Heliantheae alliance</taxon>
        <taxon>Millerieae</taxon>
        <taxon>Smallanthus</taxon>
    </lineage>
</organism>
<accession>A0ACB9BZ73</accession>
<reference evidence="1 2" key="2">
    <citation type="journal article" date="2022" name="Mol. Ecol. Resour.">
        <title>The genomes of chicory, endive, great burdock and yacon provide insights into Asteraceae paleo-polyploidization history and plant inulin production.</title>
        <authorList>
            <person name="Fan W."/>
            <person name="Wang S."/>
            <person name="Wang H."/>
            <person name="Wang A."/>
            <person name="Jiang F."/>
            <person name="Liu H."/>
            <person name="Zhao H."/>
            <person name="Xu D."/>
            <person name="Zhang Y."/>
        </authorList>
    </citation>
    <scope>NUCLEOTIDE SEQUENCE [LARGE SCALE GENOMIC DNA]</scope>
    <source>
        <strain evidence="2">cv. Yunnan</strain>
        <tissue evidence="1">Leaves</tissue>
    </source>
</reference>
<gene>
    <name evidence="1" type="ORF">L1987_67132</name>
</gene>
<protein>
    <submittedName>
        <fullName evidence="1">Uncharacterized protein</fullName>
    </submittedName>
</protein>
<reference evidence="2" key="1">
    <citation type="journal article" date="2022" name="Mol. Ecol. Resour.">
        <title>The genomes of chicory, endive, great burdock and yacon provide insights into Asteraceae palaeo-polyploidization history and plant inulin production.</title>
        <authorList>
            <person name="Fan W."/>
            <person name="Wang S."/>
            <person name="Wang H."/>
            <person name="Wang A."/>
            <person name="Jiang F."/>
            <person name="Liu H."/>
            <person name="Zhao H."/>
            <person name="Xu D."/>
            <person name="Zhang Y."/>
        </authorList>
    </citation>
    <scope>NUCLEOTIDE SEQUENCE [LARGE SCALE GENOMIC DNA]</scope>
    <source>
        <strain evidence="2">cv. Yunnan</strain>
    </source>
</reference>
<dbReference type="EMBL" id="CM042039">
    <property type="protein sequence ID" value="KAI3727319.1"/>
    <property type="molecule type" value="Genomic_DNA"/>
</dbReference>
<evidence type="ECO:0000313" key="2">
    <source>
        <dbReference type="Proteomes" id="UP001056120"/>
    </source>
</evidence>
<proteinExistence type="predicted"/>
<name>A0ACB9BZ73_9ASTR</name>
<keyword evidence="2" id="KW-1185">Reference proteome</keyword>
<sequence length="75" mass="8533">MESYSSSHLLNHSISQEFLLMNSKGSKWCDLQRIFRSADQNPISKIPFFIFEGPIAILVILLRDNSICVLDFEGA</sequence>